<dbReference type="RefSeq" id="WP_378249001.1">
    <property type="nucleotide sequence ID" value="NZ_JBHSKF010000010.1"/>
</dbReference>
<evidence type="ECO:0000313" key="1">
    <source>
        <dbReference type="EMBL" id="MFC5289152.1"/>
    </source>
</evidence>
<keyword evidence="2" id="KW-1185">Reference proteome</keyword>
<dbReference type="Proteomes" id="UP001596157">
    <property type="component" value="Unassembled WGS sequence"/>
</dbReference>
<accession>A0ABW0EPA2</accession>
<proteinExistence type="predicted"/>
<name>A0ABW0EPA2_9PSEU</name>
<organism evidence="1 2">
    <name type="scientific">Actinokineospora guangxiensis</name>
    <dbReference type="NCBI Taxonomy" id="1490288"/>
    <lineage>
        <taxon>Bacteria</taxon>
        <taxon>Bacillati</taxon>
        <taxon>Actinomycetota</taxon>
        <taxon>Actinomycetes</taxon>
        <taxon>Pseudonocardiales</taxon>
        <taxon>Pseudonocardiaceae</taxon>
        <taxon>Actinokineospora</taxon>
    </lineage>
</organism>
<comment type="caution">
    <text evidence="1">The sequence shown here is derived from an EMBL/GenBank/DDBJ whole genome shotgun (WGS) entry which is preliminary data.</text>
</comment>
<dbReference type="EMBL" id="JBHSKF010000010">
    <property type="protein sequence ID" value="MFC5289152.1"/>
    <property type="molecule type" value="Genomic_DNA"/>
</dbReference>
<sequence>MSASSALSALLDDFEDSRRIFRGDPAIAGFIAAVDAGIAEWENTVAAIDAGGDAAVRLDAVSALFALDDAVVAELRTAEDMVRLRVGTASHRLLVGLVGVRKELAKENAPVVAMLRRAVVLGRRSESRWRGSFGRQSAQVDRDLTLEELRVAVRAFVRDLRGLLDLLREQTRLA</sequence>
<reference evidence="2" key="1">
    <citation type="journal article" date="2019" name="Int. J. Syst. Evol. Microbiol.">
        <title>The Global Catalogue of Microorganisms (GCM) 10K type strain sequencing project: providing services to taxonomists for standard genome sequencing and annotation.</title>
        <authorList>
            <consortium name="The Broad Institute Genomics Platform"/>
            <consortium name="The Broad Institute Genome Sequencing Center for Infectious Disease"/>
            <person name="Wu L."/>
            <person name="Ma J."/>
        </authorList>
    </citation>
    <scope>NUCLEOTIDE SEQUENCE [LARGE SCALE GENOMIC DNA]</scope>
    <source>
        <strain evidence="2">CCUG 59778</strain>
    </source>
</reference>
<protein>
    <recommendedName>
        <fullName evidence="3">HPt domain-containing protein</fullName>
    </recommendedName>
</protein>
<evidence type="ECO:0000313" key="2">
    <source>
        <dbReference type="Proteomes" id="UP001596157"/>
    </source>
</evidence>
<evidence type="ECO:0008006" key="3">
    <source>
        <dbReference type="Google" id="ProtNLM"/>
    </source>
</evidence>
<gene>
    <name evidence="1" type="ORF">ACFPM7_19045</name>
</gene>